<feature type="binding site" evidence="4">
    <location>
        <position position="215"/>
    </location>
    <ligand>
        <name>substrate</name>
    </ligand>
</feature>
<feature type="binding site" evidence="4">
    <location>
        <position position="300"/>
    </location>
    <ligand>
        <name>Zn(2+)</name>
        <dbReference type="ChEBI" id="CHEBI:29105"/>
    </ligand>
</feature>
<dbReference type="Proteomes" id="UP000006346">
    <property type="component" value="Chromosome"/>
</dbReference>
<dbReference type="FunFam" id="3.20.20.140:FF:000014">
    <property type="entry name" value="5-methylthioadenosine/S-adenosylhomocysteine deaminase"/>
    <property type="match status" value="1"/>
</dbReference>
<feature type="binding site" evidence="4">
    <location>
        <position position="147"/>
    </location>
    <ligand>
        <name>substrate</name>
    </ligand>
</feature>
<evidence type="ECO:0000256" key="3">
    <source>
        <dbReference type="ARBA" id="ARBA00022833"/>
    </source>
</evidence>
<comment type="cofactor">
    <cofactor evidence="4">
        <name>Zn(2+)</name>
        <dbReference type="ChEBI" id="CHEBI:29105"/>
    </cofactor>
    <text evidence="4">Binds 1 zinc ion per subunit.</text>
</comment>
<comment type="catalytic activity">
    <reaction evidence="4">
        <text>S-adenosyl-L-homocysteine + H2O + H(+) = S-inosyl-L-homocysteine + NH4(+)</text>
        <dbReference type="Rhea" id="RHEA:20716"/>
        <dbReference type="ChEBI" id="CHEBI:15377"/>
        <dbReference type="ChEBI" id="CHEBI:15378"/>
        <dbReference type="ChEBI" id="CHEBI:28938"/>
        <dbReference type="ChEBI" id="CHEBI:57856"/>
        <dbReference type="ChEBI" id="CHEBI:57985"/>
        <dbReference type="EC" id="3.5.4.28"/>
    </reaction>
</comment>
<dbReference type="PATRIC" id="fig|768706.3.peg.4773"/>
<comment type="similarity">
    <text evidence="4">Belongs to the metallo-dependent hydrolases superfamily. MTA/SAH deaminase family.</text>
</comment>
<comment type="caution">
    <text evidence="4">Lacks conserved residue(s) required for the propagation of feature annotation.</text>
</comment>
<keyword evidence="2 4" id="KW-0378">Hydrolase</keyword>
<feature type="binding site" evidence="4">
    <location>
        <position position="66"/>
    </location>
    <ligand>
        <name>Zn(2+)</name>
        <dbReference type="ChEBI" id="CHEBI:29105"/>
    </ligand>
</feature>
<dbReference type="GO" id="GO:0090614">
    <property type="term" value="F:5'-methylthioadenosine deaminase activity"/>
    <property type="evidence" value="ECO:0007669"/>
    <property type="project" value="UniProtKB-UniRule"/>
</dbReference>
<dbReference type="SUPFAM" id="SSF51556">
    <property type="entry name" value="Metallo-dependent hydrolases"/>
    <property type="match status" value="1"/>
</dbReference>
<dbReference type="EC" id="3.5.4.28" evidence="4"/>
<dbReference type="EMBL" id="CP003108">
    <property type="protein sequence ID" value="AET70097.1"/>
    <property type="molecule type" value="Genomic_DNA"/>
</dbReference>
<dbReference type="InterPro" id="IPR023512">
    <property type="entry name" value="Deaminase_MtaD/DadD"/>
</dbReference>
<sequence length="434" mass="47503">MSKILIRAMVLPMTGGDEFFPQGELCIEDDVIVSVGKSGSAPAGFTPDRILELPNDVVMPGLINTHTHAAMTLLRGYADDLPLMPWLNEKVWPFEDKLTDEDIYWGTSLALCEMIRSGTTTMLDMYASMDRVAEAVLQAGTRAVLSRGLIGNGPNGDRALQESIELVRHYQGAGNGRVSVMFGPHAPYTCSGDYLRKVKAEADRFNAGIHIHVAETQDEIKILQEQYGKTPVQWLEDLGLFGGHVVAAHCVHLTPEDMEILARKHVCVAHNPESNMKLNSGTAPVTELRAKGVIVGLGTDGASSNNNLDMFGEMRTAAFLQKLYVNSTALPAYEVLEMATIGGAQTLGLENVGMLAPGFKADLISIDMDQPHFYPRFSIPAHLVYAAHAGDVRTMMVDGKFLMEERKLMSMDEEKVCQEAERRAKRIAGELAVK</sequence>
<dbReference type="KEGG" id="dor:Desor_4693"/>
<dbReference type="STRING" id="768706.Desor_4693"/>
<dbReference type="InterPro" id="IPR006680">
    <property type="entry name" value="Amidohydro-rel"/>
</dbReference>
<protein>
    <recommendedName>
        <fullName evidence="4">5-methylthioadenosine/S-adenosylhomocysteine deaminase</fullName>
        <shortName evidence="4">MTA/SAH deaminase</shortName>
        <ecNumber evidence="4">3.5.4.28</ecNumber>
        <ecNumber evidence="4">3.5.4.31</ecNumber>
    </recommendedName>
</protein>
<dbReference type="HOGENOM" id="CLU_012358_2_1_9"/>
<dbReference type="SUPFAM" id="SSF51338">
    <property type="entry name" value="Composite domain of metallo-dependent hydrolases"/>
    <property type="match status" value="1"/>
</dbReference>
<comment type="function">
    <text evidence="4">Catalyzes the deamination of 5-methylthioadenosine and S-adenosyl-L-homocysteine into 5-methylthioinosine and S-inosyl-L-homocysteine, respectively. Is also able to deaminate adenosine.</text>
</comment>
<feature type="binding site" evidence="4">
    <location>
        <position position="68"/>
    </location>
    <ligand>
        <name>Zn(2+)</name>
        <dbReference type="ChEBI" id="CHEBI:29105"/>
    </ligand>
</feature>
<feature type="binding site" evidence="4">
    <location>
        <position position="185"/>
    </location>
    <ligand>
        <name>substrate</name>
    </ligand>
</feature>
<dbReference type="CDD" id="cd01298">
    <property type="entry name" value="ATZ_TRZ_like"/>
    <property type="match status" value="1"/>
</dbReference>
<keyword evidence="1 4" id="KW-0479">Metal-binding</keyword>
<evidence type="ECO:0000259" key="5">
    <source>
        <dbReference type="Pfam" id="PF01979"/>
    </source>
</evidence>
<dbReference type="EC" id="3.5.4.31" evidence="4"/>
<evidence type="ECO:0000313" key="7">
    <source>
        <dbReference type="Proteomes" id="UP000006346"/>
    </source>
</evidence>
<keyword evidence="3 4" id="KW-0862">Zinc</keyword>
<keyword evidence="7" id="KW-1185">Reference proteome</keyword>
<organism evidence="6 7">
    <name type="scientific">Desulfosporosinus orientis (strain ATCC 19365 / DSM 765 / NCIMB 8382 / VKM B-1628 / Singapore I)</name>
    <name type="common">Desulfotomaculum orientis</name>
    <dbReference type="NCBI Taxonomy" id="768706"/>
    <lineage>
        <taxon>Bacteria</taxon>
        <taxon>Bacillati</taxon>
        <taxon>Bacillota</taxon>
        <taxon>Clostridia</taxon>
        <taxon>Eubacteriales</taxon>
        <taxon>Desulfitobacteriaceae</taxon>
        <taxon>Desulfosporosinus</taxon>
    </lineage>
</organism>
<dbReference type="AlphaFoldDB" id="G7WEC1"/>
<accession>G7WEC1</accession>
<dbReference type="Pfam" id="PF01979">
    <property type="entry name" value="Amidohydro_1"/>
    <property type="match status" value="1"/>
</dbReference>
<proteinExistence type="inferred from homology"/>
<dbReference type="GO" id="GO:0046872">
    <property type="term" value="F:metal ion binding"/>
    <property type="evidence" value="ECO:0007669"/>
    <property type="project" value="UniProtKB-KW"/>
</dbReference>
<gene>
    <name evidence="4" type="primary">mtaD</name>
    <name evidence="6" type="ordered locus">Desor_4693</name>
</gene>
<feature type="binding site" evidence="4">
    <location>
        <position position="95"/>
    </location>
    <ligand>
        <name>substrate</name>
    </ligand>
</feature>
<dbReference type="PANTHER" id="PTHR43794">
    <property type="entry name" value="AMINOHYDROLASE SSNA-RELATED"/>
    <property type="match status" value="1"/>
</dbReference>
<feature type="binding site" evidence="4">
    <location>
        <position position="300"/>
    </location>
    <ligand>
        <name>substrate</name>
    </ligand>
</feature>
<reference evidence="6 7" key="2">
    <citation type="journal article" date="2012" name="J. Bacteriol.">
        <title>Complete genome sequences of Desulfosporosinus orientis DSM765T, Desulfosporosinus youngiae DSM17734T, Desulfosporosinus meridiei DSM13257T, and Desulfosporosinus acidiphilus DSM22704T.</title>
        <authorList>
            <person name="Pester M."/>
            <person name="Brambilla E."/>
            <person name="Alazard D."/>
            <person name="Rattei T."/>
            <person name="Weinmaier T."/>
            <person name="Han J."/>
            <person name="Lucas S."/>
            <person name="Lapidus A."/>
            <person name="Cheng J.F."/>
            <person name="Goodwin L."/>
            <person name="Pitluck S."/>
            <person name="Peters L."/>
            <person name="Ovchinnikova G."/>
            <person name="Teshima H."/>
            <person name="Detter J.C."/>
            <person name="Han C.S."/>
            <person name="Tapia R."/>
            <person name="Land M.L."/>
            <person name="Hauser L."/>
            <person name="Kyrpides N.C."/>
            <person name="Ivanova N.N."/>
            <person name="Pagani I."/>
            <person name="Huntmann M."/>
            <person name="Wei C.L."/>
            <person name="Davenport K.W."/>
            <person name="Daligault H."/>
            <person name="Chain P.S."/>
            <person name="Chen A."/>
            <person name="Mavromatis K."/>
            <person name="Markowitz V."/>
            <person name="Szeto E."/>
            <person name="Mikhailova N."/>
            <person name="Pati A."/>
            <person name="Wagner M."/>
            <person name="Woyke T."/>
            <person name="Ollivier B."/>
            <person name="Klenk H.P."/>
            <person name="Spring S."/>
            <person name="Loy A."/>
        </authorList>
    </citation>
    <scope>NUCLEOTIDE SEQUENCE [LARGE SCALE GENOMIC DNA]</scope>
    <source>
        <strain evidence="7">ATCC 19365 / DSM 765 / NCIMB 8382 / VKM B-1628</strain>
    </source>
</reference>
<dbReference type="Gene3D" id="3.20.20.140">
    <property type="entry name" value="Metal-dependent hydrolases"/>
    <property type="match status" value="1"/>
</dbReference>
<name>G7WEC1_DESOD</name>
<dbReference type="Gene3D" id="2.30.40.10">
    <property type="entry name" value="Urease, subunit C, domain 1"/>
    <property type="match status" value="1"/>
</dbReference>
<dbReference type="PANTHER" id="PTHR43794:SF11">
    <property type="entry name" value="AMIDOHYDROLASE-RELATED DOMAIN-CONTAINING PROTEIN"/>
    <property type="match status" value="1"/>
</dbReference>
<evidence type="ECO:0000256" key="1">
    <source>
        <dbReference type="ARBA" id="ARBA00022723"/>
    </source>
</evidence>
<dbReference type="HAMAP" id="MF_01281">
    <property type="entry name" value="MTA_SAH_deamin"/>
    <property type="match status" value="1"/>
</dbReference>
<dbReference type="GO" id="GO:0050270">
    <property type="term" value="F:S-adenosylhomocysteine deaminase activity"/>
    <property type="evidence" value="ECO:0007669"/>
    <property type="project" value="UniProtKB-UniRule"/>
</dbReference>
<dbReference type="InterPro" id="IPR011059">
    <property type="entry name" value="Metal-dep_hydrolase_composite"/>
</dbReference>
<dbReference type="RefSeq" id="WP_014186904.1">
    <property type="nucleotide sequence ID" value="NC_016584.1"/>
</dbReference>
<reference evidence="7" key="1">
    <citation type="submission" date="2011-11" db="EMBL/GenBank/DDBJ databases">
        <title>Complete sequence of Desulfosporosinus orientis DSM 765.</title>
        <authorList>
            <person name="Lucas S."/>
            <person name="Han J."/>
            <person name="Lapidus A."/>
            <person name="Cheng J.-F."/>
            <person name="Goodwin L."/>
            <person name="Pitluck S."/>
            <person name="Peters L."/>
            <person name="Ovchinnikova G."/>
            <person name="Teshima H."/>
            <person name="Detter J.C."/>
            <person name="Han C."/>
            <person name="Tapia R."/>
            <person name="Land M."/>
            <person name="Hauser L."/>
            <person name="Kyrpides N."/>
            <person name="Ivanova N."/>
            <person name="Pagani I."/>
            <person name="Pester M."/>
            <person name="Spring S."/>
            <person name="Ollivier B."/>
            <person name="Rattei T."/>
            <person name="Klenk H.-P."/>
            <person name="Wagner M."/>
            <person name="Loy A."/>
            <person name="Woyke T."/>
        </authorList>
    </citation>
    <scope>NUCLEOTIDE SEQUENCE [LARGE SCALE GENOMIC DNA]</scope>
    <source>
        <strain evidence="7">ATCC 19365 / DSM 765 / NCIMB 8382 / VKM B-1628</strain>
    </source>
</reference>
<feature type="domain" description="Amidohydrolase-related" evidence="5">
    <location>
        <begin position="57"/>
        <end position="401"/>
    </location>
</feature>
<dbReference type="eggNOG" id="COG0402">
    <property type="taxonomic scope" value="Bacteria"/>
</dbReference>
<evidence type="ECO:0000256" key="2">
    <source>
        <dbReference type="ARBA" id="ARBA00022801"/>
    </source>
</evidence>
<evidence type="ECO:0000313" key="6">
    <source>
        <dbReference type="EMBL" id="AET70097.1"/>
    </source>
</evidence>
<dbReference type="OrthoDB" id="9807210at2"/>
<comment type="catalytic activity">
    <reaction evidence="4">
        <text>S-methyl-5'-thioadenosine + H2O + H(+) = S-methyl-5'-thioinosine + NH4(+)</text>
        <dbReference type="Rhea" id="RHEA:25025"/>
        <dbReference type="ChEBI" id="CHEBI:15377"/>
        <dbReference type="ChEBI" id="CHEBI:15378"/>
        <dbReference type="ChEBI" id="CHEBI:17509"/>
        <dbReference type="ChEBI" id="CHEBI:28938"/>
        <dbReference type="ChEBI" id="CHEBI:48595"/>
        <dbReference type="EC" id="3.5.4.31"/>
    </reaction>
</comment>
<dbReference type="InterPro" id="IPR032466">
    <property type="entry name" value="Metal_Hydrolase"/>
</dbReference>
<evidence type="ECO:0000256" key="4">
    <source>
        <dbReference type="HAMAP-Rule" id="MF_01281"/>
    </source>
</evidence>
<dbReference type="InterPro" id="IPR050287">
    <property type="entry name" value="MTA/SAH_deaminase"/>
</dbReference>
<feature type="binding site" evidence="4">
    <location>
        <position position="212"/>
    </location>
    <ligand>
        <name>Zn(2+)</name>
        <dbReference type="ChEBI" id="CHEBI:29105"/>
    </ligand>
</feature>